<evidence type="ECO:0000256" key="5">
    <source>
        <dbReference type="ARBA" id="ARBA00022989"/>
    </source>
</evidence>
<dbReference type="Proteomes" id="UP001164459">
    <property type="component" value="Chromosome"/>
</dbReference>
<dbReference type="InterPro" id="IPR036249">
    <property type="entry name" value="Thioredoxin-like_sf"/>
</dbReference>
<keyword evidence="6" id="KW-0560">Oxidoreductase</keyword>
<evidence type="ECO:0000256" key="3">
    <source>
        <dbReference type="ARBA" id="ARBA00022692"/>
    </source>
</evidence>
<evidence type="ECO:0000256" key="6">
    <source>
        <dbReference type="ARBA" id="ARBA00023002"/>
    </source>
</evidence>
<evidence type="ECO:0000256" key="10">
    <source>
        <dbReference type="SAM" id="Phobius"/>
    </source>
</evidence>
<feature type="transmembrane region" description="Helical" evidence="10">
    <location>
        <begin position="50"/>
        <end position="69"/>
    </location>
</feature>
<comment type="similarity">
    <text evidence="2">Belongs to the VKOR family.</text>
</comment>
<feature type="transmembrane region" description="Helical" evidence="10">
    <location>
        <begin position="20"/>
        <end position="38"/>
    </location>
</feature>
<dbReference type="InterPro" id="IPR038354">
    <property type="entry name" value="VKOR_sf"/>
</dbReference>
<dbReference type="EMBL" id="CP114040">
    <property type="protein sequence ID" value="WAS93585.1"/>
    <property type="molecule type" value="Genomic_DNA"/>
</dbReference>
<name>A0ABY7H2U8_9BACT</name>
<keyword evidence="8" id="KW-1015">Disulfide bond</keyword>
<comment type="subcellular location">
    <subcellularLocation>
        <location evidence="1">Membrane</location>
        <topology evidence="1">Multi-pass membrane protein</topology>
    </subcellularLocation>
</comment>
<keyword evidence="7 10" id="KW-0472">Membrane</keyword>
<dbReference type="RefSeq" id="WP_269035924.1">
    <property type="nucleotide sequence ID" value="NZ_CP114040.1"/>
</dbReference>
<feature type="transmembrane region" description="Helical" evidence="10">
    <location>
        <begin position="140"/>
        <end position="160"/>
    </location>
</feature>
<keyword evidence="13" id="KW-1185">Reference proteome</keyword>
<dbReference type="Gene3D" id="1.20.1440.130">
    <property type="entry name" value="VKOR domain"/>
    <property type="match status" value="1"/>
</dbReference>
<evidence type="ECO:0000256" key="1">
    <source>
        <dbReference type="ARBA" id="ARBA00004141"/>
    </source>
</evidence>
<evidence type="ECO:0000313" key="12">
    <source>
        <dbReference type="EMBL" id="WAS93585.1"/>
    </source>
</evidence>
<feature type="transmembrane region" description="Helical" evidence="10">
    <location>
        <begin position="108"/>
        <end position="128"/>
    </location>
</feature>
<feature type="transmembrane region" description="Helical" evidence="10">
    <location>
        <begin position="75"/>
        <end position="96"/>
    </location>
</feature>
<feature type="domain" description="Vitamin K epoxide reductase" evidence="11">
    <location>
        <begin position="15"/>
        <end position="155"/>
    </location>
</feature>
<organism evidence="12 13">
    <name type="scientific">Nannocystis punicea</name>
    <dbReference type="NCBI Taxonomy" id="2995304"/>
    <lineage>
        <taxon>Bacteria</taxon>
        <taxon>Pseudomonadati</taxon>
        <taxon>Myxococcota</taxon>
        <taxon>Polyangia</taxon>
        <taxon>Nannocystales</taxon>
        <taxon>Nannocystaceae</taxon>
        <taxon>Nannocystis</taxon>
    </lineage>
</organism>
<evidence type="ECO:0000313" key="13">
    <source>
        <dbReference type="Proteomes" id="UP001164459"/>
    </source>
</evidence>
<evidence type="ECO:0000256" key="2">
    <source>
        <dbReference type="ARBA" id="ARBA00006214"/>
    </source>
</evidence>
<dbReference type="SMART" id="SM00756">
    <property type="entry name" value="VKc"/>
    <property type="match status" value="1"/>
</dbReference>
<evidence type="ECO:0000256" key="7">
    <source>
        <dbReference type="ARBA" id="ARBA00023136"/>
    </source>
</evidence>
<sequence>MASELQRTARPLARESLGAIALLLFSAPALVFGIFLTALKLRTEHRCDGFMANACSTGCGIALSDPWSLVFGVPLSAYATAYYAVLVLLAAFVGLWPTTFVAPARLPLLLLGLGGLGVSLVLGLYLSFGLGSWCELCTLLYLANLGVFLAAWLLAPEGLVPTLLRGWRRIELVGLTIITVTVAAFLSLVLVQRRIYNEAAAAAARDRAQFTSLTCSEEQIRALPPTRLALPAAGDTEVVAAVFIDLACAHCRKELGFWRDYQRGLDPQPARPRDRKSRPRPGLRVEFFHFSADPACGSLDSPALQRNQSCNAAIALECMHTLAPDPEDPLRHAERLFALQDGPEPFFALGRLAGLEAEVPGLLACMDTAAPLQRVRRHIAFGVQAGLDAPPSTLLVPFADGRPHGRPVAFRGGGKSLEFVDNAVAEARVRSRSDD</sequence>
<dbReference type="InterPro" id="IPR012932">
    <property type="entry name" value="VKOR"/>
</dbReference>
<dbReference type="Gene3D" id="3.40.30.10">
    <property type="entry name" value="Glutaredoxin"/>
    <property type="match status" value="1"/>
</dbReference>
<keyword evidence="5 10" id="KW-1133">Transmembrane helix</keyword>
<accession>A0ABY7H2U8</accession>
<dbReference type="SUPFAM" id="SSF52833">
    <property type="entry name" value="Thioredoxin-like"/>
    <property type="match status" value="1"/>
</dbReference>
<protein>
    <submittedName>
        <fullName evidence="12">Vitamin K epoxide reductase family protein</fullName>
    </submittedName>
</protein>
<feature type="transmembrane region" description="Helical" evidence="10">
    <location>
        <begin position="172"/>
        <end position="191"/>
    </location>
</feature>
<evidence type="ECO:0000256" key="8">
    <source>
        <dbReference type="ARBA" id="ARBA00023157"/>
    </source>
</evidence>
<gene>
    <name evidence="12" type="ORF">O0S08_46220</name>
</gene>
<dbReference type="Pfam" id="PF07884">
    <property type="entry name" value="VKOR"/>
    <property type="match status" value="1"/>
</dbReference>
<evidence type="ECO:0000256" key="4">
    <source>
        <dbReference type="ARBA" id="ARBA00022719"/>
    </source>
</evidence>
<evidence type="ECO:0000259" key="11">
    <source>
        <dbReference type="SMART" id="SM00756"/>
    </source>
</evidence>
<reference evidence="12" key="1">
    <citation type="submission" date="2022-11" db="EMBL/GenBank/DDBJ databases">
        <title>Minimal conservation of predation-associated metabolite biosynthetic gene clusters underscores biosynthetic potential of Myxococcota including descriptions for ten novel species: Archangium lansinium sp. nov., Myxococcus landrumus sp. nov., Nannocystis bai.</title>
        <authorList>
            <person name="Ahearne A."/>
            <person name="Stevens C."/>
            <person name="Dowd S."/>
        </authorList>
    </citation>
    <scope>NUCLEOTIDE SEQUENCE</scope>
    <source>
        <strain evidence="12">Fl3</strain>
    </source>
</reference>
<evidence type="ECO:0000256" key="9">
    <source>
        <dbReference type="ARBA" id="ARBA00023284"/>
    </source>
</evidence>
<keyword evidence="4" id="KW-0874">Quinone</keyword>
<proteinExistence type="inferred from homology"/>
<keyword evidence="9" id="KW-0676">Redox-active center</keyword>
<keyword evidence="3 10" id="KW-0812">Transmembrane</keyword>